<dbReference type="KEGG" id="por:APT59_14105"/>
<sequence length="259" mass="29915">METPDQESPAVEAAPHEPHPWASLPPERFQLLRLMPQPADRRVGARPLRFVQLGLVERHGEEESLLRLTVQIPGQLLHREVNVLEVWVDHRLGEIRLGPERGLQVEPEERGLGRFLLARAAAWARLRWNHYRVQDLPLARRDALDEDSRKRRDHVLSAQGFTVETAADDERQQLCRAARVSQLREDWNADKVQLLSLLDGATLLEQCDRVIDERDSSLRQLEDRIALYRRDDISLRFAIGCLAVFCLFQAALLIWMALR</sequence>
<protein>
    <submittedName>
        <fullName evidence="3">Uncharacterized protein</fullName>
    </submittedName>
</protein>
<evidence type="ECO:0000256" key="2">
    <source>
        <dbReference type="SAM" id="Phobius"/>
    </source>
</evidence>
<dbReference type="RefSeq" id="WP_059315437.1">
    <property type="nucleotide sequence ID" value="NZ_CP013987.1"/>
</dbReference>
<gene>
    <name evidence="3" type="ORF">APT59_14105</name>
</gene>
<name>A0A0U4VQE8_9PSED</name>
<reference evidence="3 4" key="1">
    <citation type="submission" date="2016-01" db="EMBL/GenBank/DDBJ databases">
        <title>Annotation of Pseudomonas oryzihabitans USDA-ARS-USMARC-56511.</title>
        <authorList>
            <person name="Harhay G.P."/>
            <person name="Harhay D.M."/>
            <person name="Smith T.P.L."/>
            <person name="Bono J.L."/>
            <person name="Heaton M.P."/>
            <person name="Clawson M.L."/>
            <person name="Chitko-Mckown C.G."/>
            <person name="Capik S.F."/>
            <person name="DeDonder K.D."/>
            <person name="Apley M.D."/>
            <person name="Lubbers B.V."/>
            <person name="White B.J."/>
            <person name="Larson R.L."/>
        </authorList>
    </citation>
    <scope>NUCLEOTIDE SEQUENCE [LARGE SCALE GENOMIC DNA]</scope>
    <source>
        <strain evidence="3 4">USDA-ARS-USMARC-56511</strain>
    </source>
</reference>
<accession>A0A0U4VQE8</accession>
<dbReference type="Proteomes" id="UP000064137">
    <property type="component" value="Chromosome"/>
</dbReference>
<feature type="region of interest" description="Disordered" evidence="1">
    <location>
        <begin position="1"/>
        <end position="22"/>
    </location>
</feature>
<evidence type="ECO:0000313" key="4">
    <source>
        <dbReference type="Proteomes" id="UP000064137"/>
    </source>
</evidence>
<feature type="transmembrane region" description="Helical" evidence="2">
    <location>
        <begin position="237"/>
        <end position="258"/>
    </location>
</feature>
<dbReference type="EMBL" id="CP013987">
    <property type="protein sequence ID" value="ALZ85271.1"/>
    <property type="molecule type" value="Genomic_DNA"/>
</dbReference>
<dbReference type="OrthoDB" id="7009097at2"/>
<keyword evidence="2" id="KW-1133">Transmembrane helix</keyword>
<proteinExistence type="predicted"/>
<dbReference type="AlphaFoldDB" id="A0A0U4VQE8"/>
<evidence type="ECO:0000313" key="3">
    <source>
        <dbReference type="EMBL" id="ALZ85271.1"/>
    </source>
</evidence>
<keyword evidence="2" id="KW-0472">Membrane</keyword>
<organism evidence="3 4">
    <name type="scientific">Pseudomonas oryzihabitans</name>
    <dbReference type="NCBI Taxonomy" id="47885"/>
    <lineage>
        <taxon>Bacteria</taxon>
        <taxon>Pseudomonadati</taxon>
        <taxon>Pseudomonadota</taxon>
        <taxon>Gammaproteobacteria</taxon>
        <taxon>Pseudomonadales</taxon>
        <taxon>Pseudomonadaceae</taxon>
        <taxon>Pseudomonas</taxon>
    </lineage>
</organism>
<evidence type="ECO:0000256" key="1">
    <source>
        <dbReference type="SAM" id="MobiDB-lite"/>
    </source>
</evidence>
<keyword evidence="2" id="KW-0812">Transmembrane</keyword>